<dbReference type="PANTHER" id="PTHR24559">
    <property type="entry name" value="TRANSPOSON TY3-I GAG-POL POLYPROTEIN"/>
    <property type="match status" value="1"/>
</dbReference>
<dbReference type="Gene3D" id="3.10.10.10">
    <property type="entry name" value="HIV Type 1 Reverse Transcriptase, subunit A, domain 1"/>
    <property type="match status" value="1"/>
</dbReference>
<gene>
    <name evidence="2" type="primary">LOC120282833</name>
</gene>
<reference evidence="2" key="1">
    <citation type="submission" date="2025-08" db="UniProtKB">
        <authorList>
            <consortium name="RefSeq"/>
        </authorList>
    </citation>
    <scope>IDENTIFICATION</scope>
</reference>
<accession>A0AB40D5R8</accession>
<dbReference type="GeneID" id="120282833"/>
<keyword evidence="1" id="KW-1185">Reference proteome</keyword>
<protein>
    <submittedName>
        <fullName evidence="2">Uncharacterized protein LOC120282833</fullName>
    </submittedName>
</protein>
<evidence type="ECO:0000313" key="2">
    <source>
        <dbReference type="RefSeq" id="XP_039145608.1"/>
    </source>
</evidence>
<dbReference type="AlphaFoldDB" id="A0AB40D5R8"/>
<dbReference type="RefSeq" id="XP_039145608.1">
    <property type="nucleotide sequence ID" value="XM_039289674.1"/>
</dbReference>
<dbReference type="SUPFAM" id="SSF56672">
    <property type="entry name" value="DNA/RNA polymerases"/>
    <property type="match status" value="1"/>
</dbReference>
<dbReference type="InterPro" id="IPR043502">
    <property type="entry name" value="DNA/RNA_pol_sf"/>
</dbReference>
<dbReference type="Proteomes" id="UP001515500">
    <property type="component" value="Chromosome 18"/>
</dbReference>
<dbReference type="InterPro" id="IPR053134">
    <property type="entry name" value="RNA-dir_DNA_polymerase"/>
</dbReference>
<name>A0AB40D5R8_DIOCR</name>
<organism evidence="1 2">
    <name type="scientific">Dioscorea cayennensis subsp. rotundata</name>
    <name type="common">White Guinea yam</name>
    <name type="synonym">Dioscorea rotundata</name>
    <dbReference type="NCBI Taxonomy" id="55577"/>
    <lineage>
        <taxon>Eukaryota</taxon>
        <taxon>Viridiplantae</taxon>
        <taxon>Streptophyta</taxon>
        <taxon>Embryophyta</taxon>
        <taxon>Tracheophyta</taxon>
        <taxon>Spermatophyta</taxon>
        <taxon>Magnoliopsida</taxon>
        <taxon>Liliopsida</taxon>
        <taxon>Dioscoreales</taxon>
        <taxon>Dioscoreaceae</taxon>
        <taxon>Dioscorea</taxon>
    </lineage>
</organism>
<proteinExistence type="predicted"/>
<dbReference type="PANTHER" id="PTHR24559:SF444">
    <property type="entry name" value="REVERSE TRANSCRIPTASE DOMAIN-CONTAINING PROTEIN"/>
    <property type="match status" value="1"/>
</dbReference>
<evidence type="ECO:0000313" key="1">
    <source>
        <dbReference type="Proteomes" id="UP001515500"/>
    </source>
</evidence>
<sequence length="122" mass="14317">MEDNYKSVIQPQRRLNQNMKEVIKVEVVNLLDARIIYPISDSAWVSLTQVVLKKGGMTVVRNERNELIPTRTVTGWLLCIDYRRLNDATQKNHFSLLFIDQMLERLAGHQFYCFLDCMSGYF</sequence>